<dbReference type="EMBL" id="LAZR01006690">
    <property type="protein sequence ID" value="KKM90305.1"/>
    <property type="molecule type" value="Genomic_DNA"/>
</dbReference>
<accession>A0A0F9NNC1</accession>
<protein>
    <submittedName>
        <fullName evidence="1">Uncharacterized protein</fullName>
    </submittedName>
</protein>
<name>A0A0F9NNC1_9ZZZZ</name>
<proteinExistence type="predicted"/>
<evidence type="ECO:0000313" key="1">
    <source>
        <dbReference type="EMBL" id="KKM90305.1"/>
    </source>
</evidence>
<sequence length="80" mass="9539">MIIAIRRLENTEHEYFAYTKSICGKGTYFVYFQDNIFGALTLHNFVEMLRSFFKPNKLEVTIHEKELSIKSEYLLQVLKE</sequence>
<comment type="caution">
    <text evidence="1">The sequence shown here is derived from an EMBL/GenBank/DDBJ whole genome shotgun (WGS) entry which is preliminary data.</text>
</comment>
<organism evidence="1">
    <name type="scientific">marine sediment metagenome</name>
    <dbReference type="NCBI Taxonomy" id="412755"/>
    <lineage>
        <taxon>unclassified sequences</taxon>
        <taxon>metagenomes</taxon>
        <taxon>ecological metagenomes</taxon>
    </lineage>
</organism>
<gene>
    <name evidence="1" type="ORF">LCGC14_1240010</name>
</gene>
<dbReference type="AlphaFoldDB" id="A0A0F9NNC1"/>
<reference evidence="1" key="1">
    <citation type="journal article" date="2015" name="Nature">
        <title>Complex archaea that bridge the gap between prokaryotes and eukaryotes.</title>
        <authorList>
            <person name="Spang A."/>
            <person name="Saw J.H."/>
            <person name="Jorgensen S.L."/>
            <person name="Zaremba-Niedzwiedzka K."/>
            <person name="Martijn J."/>
            <person name="Lind A.E."/>
            <person name="van Eijk R."/>
            <person name="Schleper C."/>
            <person name="Guy L."/>
            <person name="Ettema T.J."/>
        </authorList>
    </citation>
    <scope>NUCLEOTIDE SEQUENCE</scope>
</reference>